<dbReference type="Proteomes" id="UP000516349">
    <property type="component" value="Chromosome"/>
</dbReference>
<dbReference type="AlphaFoldDB" id="A0A7H1NP34"/>
<feature type="transmembrane region" description="Helical" evidence="6">
    <location>
        <begin position="379"/>
        <end position="398"/>
    </location>
</feature>
<feature type="transmembrane region" description="Helical" evidence="6">
    <location>
        <begin position="713"/>
        <end position="734"/>
    </location>
</feature>
<dbReference type="SUPFAM" id="SSF82866">
    <property type="entry name" value="Multidrug efflux transporter AcrB transmembrane domain"/>
    <property type="match status" value="2"/>
</dbReference>
<dbReference type="PROSITE" id="PS50156">
    <property type="entry name" value="SSD"/>
    <property type="match status" value="1"/>
</dbReference>
<dbReference type="NCBIfam" id="TIGR03480">
    <property type="entry name" value="HpnN"/>
    <property type="match status" value="1"/>
</dbReference>
<accession>A0A7H1NP34</accession>
<feature type="domain" description="SSD" evidence="7">
    <location>
        <begin position="300"/>
        <end position="429"/>
    </location>
</feature>
<keyword evidence="3 6" id="KW-0812">Transmembrane</keyword>
<evidence type="ECO:0000256" key="1">
    <source>
        <dbReference type="ARBA" id="ARBA00004651"/>
    </source>
</evidence>
<keyword evidence="9" id="KW-1185">Reference proteome</keyword>
<feature type="transmembrane region" description="Helical" evidence="6">
    <location>
        <begin position="457"/>
        <end position="478"/>
    </location>
</feature>
<evidence type="ECO:0000256" key="5">
    <source>
        <dbReference type="ARBA" id="ARBA00023136"/>
    </source>
</evidence>
<protein>
    <submittedName>
        <fullName evidence="8">MMPL family protein</fullName>
    </submittedName>
</protein>
<feature type="transmembrane region" description="Helical" evidence="6">
    <location>
        <begin position="769"/>
        <end position="793"/>
    </location>
</feature>
<evidence type="ECO:0000256" key="6">
    <source>
        <dbReference type="SAM" id="Phobius"/>
    </source>
</evidence>
<feature type="transmembrane region" description="Helical" evidence="6">
    <location>
        <begin position="299"/>
        <end position="321"/>
    </location>
</feature>
<evidence type="ECO:0000256" key="3">
    <source>
        <dbReference type="ARBA" id="ARBA00022692"/>
    </source>
</evidence>
<reference evidence="8 9" key="1">
    <citation type="submission" date="2020-08" db="EMBL/GenBank/DDBJ databases">
        <title>Complete genome sequence of Entomobacter blattae G55GP.</title>
        <authorList>
            <person name="Poehlein A."/>
            <person name="Guzman J."/>
            <person name="Daniel R."/>
            <person name="Vilcinskas A."/>
        </authorList>
    </citation>
    <scope>NUCLEOTIDE SEQUENCE [LARGE SCALE GENOMIC DNA]</scope>
    <source>
        <strain evidence="8 9">G55GP</strain>
    </source>
</reference>
<evidence type="ECO:0000256" key="4">
    <source>
        <dbReference type="ARBA" id="ARBA00022989"/>
    </source>
</evidence>
<dbReference type="InterPro" id="IPR000731">
    <property type="entry name" value="SSD"/>
</dbReference>
<dbReference type="InterPro" id="IPR004869">
    <property type="entry name" value="MMPL_dom"/>
</dbReference>
<dbReference type="Gene3D" id="1.20.1640.10">
    <property type="entry name" value="Multidrug efflux transporter AcrB transmembrane domain"/>
    <property type="match status" value="2"/>
</dbReference>
<dbReference type="InterPro" id="IPR017841">
    <property type="entry name" value="Hopanoid_biosynth_HpnN"/>
</dbReference>
<organism evidence="8 9">
    <name type="scientific">Entomobacter blattae</name>
    <dbReference type="NCBI Taxonomy" id="2762277"/>
    <lineage>
        <taxon>Bacteria</taxon>
        <taxon>Pseudomonadati</taxon>
        <taxon>Pseudomonadota</taxon>
        <taxon>Alphaproteobacteria</taxon>
        <taxon>Acetobacterales</taxon>
        <taxon>Acetobacteraceae</taxon>
        <taxon>Entomobacter</taxon>
    </lineage>
</organism>
<dbReference type="RefSeq" id="WP_203414006.1">
    <property type="nucleotide sequence ID" value="NZ_CP060244.1"/>
</dbReference>
<evidence type="ECO:0000313" key="9">
    <source>
        <dbReference type="Proteomes" id="UP000516349"/>
    </source>
</evidence>
<dbReference type="InterPro" id="IPR050545">
    <property type="entry name" value="Mycobact_MmpL"/>
</dbReference>
<feature type="transmembrane region" description="Helical" evidence="6">
    <location>
        <begin position="16"/>
        <end position="39"/>
    </location>
</feature>
<dbReference type="PANTHER" id="PTHR33406">
    <property type="entry name" value="MEMBRANE PROTEIN MJ1562-RELATED"/>
    <property type="match status" value="1"/>
</dbReference>
<name>A0A7H1NP34_9PROT</name>
<feature type="transmembrane region" description="Helical" evidence="6">
    <location>
        <begin position="741"/>
        <end position="763"/>
    </location>
</feature>
<comment type="subcellular location">
    <subcellularLocation>
        <location evidence="1">Cell membrane</location>
        <topology evidence="1">Multi-pass membrane protein</topology>
    </subcellularLocation>
</comment>
<feature type="transmembrane region" description="Helical" evidence="6">
    <location>
        <begin position="404"/>
        <end position="423"/>
    </location>
</feature>
<dbReference type="EMBL" id="CP060244">
    <property type="protein sequence ID" value="QNT77544.1"/>
    <property type="molecule type" value="Genomic_DNA"/>
</dbReference>
<dbReference type="Pfam" id="PF03176">
    <property type="entry name" value="MMPL"/>
    <property type="match status" value="2"/>
</dbReference>
<keyword evidence="4 6" id="KW-1133">Transmembrane helix</keyword>
<evidence type="ECO:0000259" key="7">
    <source>
        <dbReference type="PROSITE" id="PS50156"/>
    </source>
</evidence>
<feature type="transmembrane region" description="Helical" evidence="6">
    <location>
        <begin position="327"/>
        <end position="345"/>
    </location>
</feature>
<keyword evidence="2" id="KW-1003">Cell membrane</keyword>
<proteinExistence type="predicted"/>
<evidence type="ECO:0000256" key="2">
    <source>
        <dbReference type="ARBA" id="ARBA00022475"/>
    </source>
</evidence>
<keyword evidence="5 6" id="KW-0472">Membrane</keyword>
<dbReference type="GO" id="GO:0005886">
    <property type="term" value="C:plasma membrane"/>
    <property type="evidence" value="ECO:0007669"/>
    <property type="project" value="UniProtKB-SubCell"/>
</dbReference>
<sequence>MLAHCMEKIVLLCSRYAWLVLVLTLFLAGGAIWATKFWLGVTTDTSIMFSSSLPWRERSNQLAKNFPQKENLLVAIVQGDIPEITDLTAQELAEKLTQDHQNFKSVLLPGDDPYLEKNGLLFLEPKALDALMDTTIQAQPFLGSMAADPSARGLFQAISLIAQGVKENQADLSSFKEPLKRFAKVINDDADGKHEYLSWENLLAGELIELKGRYQFIVIQPVLDFSSLVPGEKATSQMKKIIAELPFVKSGQAKIHITGQVQINDEEFSTVAQGMVSGLLVSFGLVSLWLFLAVKTWRVILPILFSLVMGLLFTTGFAAIWEGTLNLISVAFAILYIGIAVDFAIQFSVRFRAQKVSYSGRQGLHVALGKTAKETGPQIFIASLATSAGFMAFIPTSFVGVAQLGVIAGVGMLIAFFCTLTLLPAALSVFKPPVETPETGFLFMMPVDKAIRTHRKYILAVFAGVACLGIVLTPHMLFDSDPLHTKNPNSEGMQALSLLVQDPHTSPYNAEMMVNSVEEGYALQKSLSALPTVGDVIWLYSFVPEKQNEKLPILASARDILFPTLVVGTPKPISTAEDIRQAAAKTAADLAGIMDKLNGDDPLRSIYKALVKLTKEPDEDVLAVNNGLTRFLPLQLDRLRLMLSVNKEVTVKDIPEIIRRDYVAPDGRLRFEIHPKGNMQDNSELRKFVKEVYTVTPQVSGSAIDVFESAETIISSFKVAAASALVVITFILIVGLRDIKIITLVLAPLILSGLMTVIMIVVLPEILNFANIIALPLLLGVGVSFNIYFAMNWGRAIKNPLSSPTARAVLFSALTTGSAFGSLAASHHPGTASMGRMLLLSLACTLVASLIFLPAFMPNRPNIDE</sequence>
<evidence type="ECO:0000313" key="8">
    <source>
        <dbReference type="EMBL" id="QNT77544.1"/>
    </source>
</evidence>
<feature type="transmembrane region" description="Helical" evidence="6">
    <location>
        <begin position="837"/>
        <end position="857"/>
    </location>
</feature>
<dbReference type="KEGG" id="ebla:JGUZn3_02860"/>
<feature type="transmembrane region" description="Helical" evidence="6">
    <location>
        <begin position="271"/>
        <end position="292"/>
    </location>
</feature>
<dbReference type="PANTHER" id="PTHR33406:SF13">
    <property type="entry name" value="MEMBRANE PROTEIN YDFJ"/>
    <property type="match status" value="1"/>
</dbReference>
<gene>
    <name evidence="8" type="ORF">JGUZn3_02860</name>
</gene>